<dbReference type="PANTHER" id="PTHR11142:SF0">
    <property type="entry name" value="TRNA PSEUDOURIDINE SYNTHASE-LIKE 1"/>
    <property type="match status" value="1"/>
</dbReference>
<dbReference type="HAMAP" id="MF_00171">
    <property type="entry name" value="TruA"/>
    <property type="match status" value="1"/>
</dbReference>
<dbReference type="SUPFAM" id="SSF55120">
    <property type="entry name" value="Pseudouridine synthase"/>
    <property type="match status" value="1"/>
</dbReference>
<comment type="caution">
    <text evidence="4">Lacks conserved residue(s) required for the propagation of feature annotation.</text>
</comment>
<dbReference type="InterPro" id="IPR020097">
    <property type="entry name" value="PsdUridine_synth_TruA_a/b_dom"/>
</dbReference>
<dbReference type="Proteomes" id="UP001321018">
    <property type="component" value="Unassembled WGS sequence"/>
</dbReference>
<dbReference type="AlphaFoldDB" id="A0AAP3E0N3"/>
<dbReference type="EMBL" id="JAOPKA010000002">
    <property type="protein sequence ID" value="MCU4740615.1"/>
    <property type="molecule type" value="Genomic_DNA"/>
</dbReference>
<feature type="binding site" evidence="4 6">
    <location>
        <position position="109"/>
    </location>
    <ligand>
        <name>substrate</name>
    </ligand>
</feature>
<protein>
    <recommendedName>
        <fullName evidence="4">tRNA pseudouridine synthase A</fullName>
        <ecNumber evidence="4">5.4.99.12</ecNumber>
    </recommendedName>
    <alternativeName>
        <fullName evidence="4">tRNA pseudouridine(38-40) synthase</fullName>
    </alternativeName>
    <alternativeName>
        <fullName evidence="4">tRNA pseudouridylate synthase I</fullName>
    </alternativeName>
    <alternativeName>
        <fullName evidence="4">tRNA-uridine isomerase I</fullName>
    </alternativeName>
</protein>
<name>A0AAP3E0N3_9EURY</name>
<proteinExistence type="inferred from homology"/>
<dbReference type="InterPro" id="IPR020094">
    <property type="entry name" value="TruA/RsuA/RluB/E/F_N"/>
</dbReference>
<accession>A0AAP3E0N3</accession>
<keyword evidence="2 4" id="KW-0819">tRNA processing</keyword>
<dbReference type="Pfam" id="PF01416">
    <property type="entry name" value="PseudoU_synth_1"/>
    <property type="match status" value="1"/>
</dbReference>
<keyword evidence="3 4" id="KW-0413">Isomerase</keyword>
<comment type="function">
    <text evidence="4">Formation of pseudouridine at positions 38, 39 and 40 in the anticodon stem and loop of transfer RNAs.</text>
</comment>
<evidence type="ECO:0000256" key="6">
    <source>
        <dbReference type="PIRSR" id="PIRSR001430-2"/>
    </source>
</evidence>
<evidence type="ECO:0000256" key="3">
    <source>
        <dbReference type="ARBA" id="ARBA00023235"/>
    </source>
</evidence>
<dbReference type="EC" id="5.4.99.12" evidence="4"/>
<organism evidence="9 10">
    <name type="scientific">Natronoglomus mannanivorans</name>
    <dbReference type="NCBI Taxonomy" id="2979990"/>
    <lineage>
        <taxon>Archaea</taxon>
        <taxon>Methanobacteriati</taxon>
        <taxon>Methanobacteriota</taxon>
        <taxon>Stenosarchaea group</taxon>
        <taxon>Halobacteria</taxon>
        <taxon>Halobacteriales</taxon>
        <taxon>Natrialbaceae</taxon>
        <taxon>Natronoglomus</taxon>
    </lineage>
</organism>
<dbReference type="Gene3D" id="3.30.70.580">
    <property type="entry name" value="Pseudouridine synthase I, catalytic domain, N-terminal subdomain"/>
    <property type="match status" value="1"/>
</dbReference>
<dbReference type="InterPro" id="IPR020095">
    <property type="entry name" value="PsdUridine_synth_TruA_C"/>
</dbReference>
<sequence length="283" mass="31014">MRAFRVAYDGTPYYGFQRQPDVPTVEDAIFDALRALEVFADDHRPAGYAAAGRTDAGVSALAQTVAVEAPDWLTPRALNSQLPETVRAWAHADAPEDFHATHHADSRTYTYHLHAPPDTVDDERFDAALTALSGPHDFHNLTPDDEHTERAPTLEAVRESGNENRDVDRESEGESDYLLVTVRAGGFCRELVRRLVSLAHAIGTGDASLEKIDRVLAPAPLPGHEGVPPAPPEPLVLADVAYPDLAFERDAEAAASAREIFDRRRTEQRTAARISRQLRDGVG</sequence>
<dbReference type="GO" id="GO:0003723">
    <property type="term" value="F:RNA binding"/>
    <property type="evidence" value="ECO:0007669"/>
    <property type="project" value="InterPro"/>
</dbReference>
<dbReference type="PANTHER" id="PTHR11142">
    <property type="entry name" value="PSEUDOURIDYLATE SYNTHASE"/>
    <property type="match status" value="1"/>
</dbReference>
<evidence type="ECO:0000256" key="1">
    <source>
        <dbReference type="ARBA" id="ARBA00009375"/>
    </source>
</evidence>
<reference evidence="9" key="1">
    <citation type="submission" date="2022-09" db="EMBL/GenBank/DDBJ databases">
        <title>Enrichment on poylsaccharides allowed isolation of novel metabolic and taxonomic groups of Haloarchaea.</title>
        <authorList>
            <person name="Sorokin D.Y."/>
            <person name="Elcheninov A.G."/>
            <person name="Khizhniak T.V."/>
            <person name="Kolganova T.V."/>
            <person name="Kublanov I.V."/>
        </authorList>
    </citation>
    <scope>NUCLEOTIDE SEQUENCE</scope>
    <source>
        <strain evidence="9">AArc-xg1-1</strain>
    </source>
</reference>
<gene>
    <name evidence="4 9" type="primary">truA</name>
    <name evidence="9" type="ORF">OB960_04275</name>
</gene>
<comment type="caution">
    <text evidence="9">The sequence shown here is derived from an EMBL/GenBank/DDBJ whole genome shotgun (WGS) entry which is preliminary data.</text>
</comment>
<evidence type="ECO:0000256" key="2">
    <source>
        <dbReference type="ARBA" id="ARBA00022694"/>
    </source>
</evidence>
<feature type="active site" description="Nucleophile" evidence="4 5">
    <location>
        <position position="55"/>
    </location>
</feature>
<dbReference type="InterPro" id="IPR001406">
    <property type="entry name" value="PsdUridine_synth_TruA"/>
</dbReference>
<dbReference type="InterPro" id="IPR020103">
    <property type="entry name" value="PsdUridine_synth_cat_dom_sf"/>
</dbReference>
<evidence type="ECO:0000313" key="10">
    <source>
        <dbReference type="Proteomes" id="UP001321018"/>
    </source>
</evidence>
<evidence type="ECO:0000256" key="7">
    <source>
        <dbReference type="RuleBase" id="RU003792"/>
    </source>
</evidence>
<dbReference type="GO" id="GO:0160147">
    <property type="term" value="F:tRNA pseudouridine(38-40) synthase activity"/>
    <property type="evidence" value="ECO:0007669"/>
    <property type="project" value="UniProtKB-EC"/>
</dbReference>
<evidence type="ECO:0000313" key="9">
    <source>
        <dbReference type="EMBL" id="MCU4740615.1"/>
    </source>
</evidence>
<dbReference type="NCBIfam" id="NF000622">
    <property type="entry name" value="PRK00021.3-3"/>
    <property type="match status" value="1"/>
</dbReference>
<evidence type="ECO:0000256" key="4">
    <source>
        <dbReference type="HAMAP-Rule" id="MF_00171"/>
    </source>
</evidence>
<evidence type="ECO:0000256" key="5">
    <source>
        <dbReference type="PIRSR" id="PIRSR001430-1"/>
    </source>
</evidence>
<feature type="domain" description="Pseudouridine synthase I TruA alpha/beta" evidence="8">
    <location>
        <begin position="128"/>
        <end position="243"/>
    </location>
</feature>
<dbReference type="Gene3D" id="3.30.70.660">
    <property type="entry name" value="Pseudouridine synthase I, catalytic domain, C-terminal subdomain"/>
    <property type="match status" value="1"/>
</dbReference>
<evidence type="ECO:0000259" key="8">
    <source>
        <dbReference type="Pfam" id="PF01416"/>
    </source>
</evidence>
<comment type="catalytic activity">
    <reaction evidence="4 7">
        <text>uridine(38/39/40) in tRNA = pseudouridine(38/39/40) in tRNA</text>
        <dbReference type="Rhea" id="RHEA:22376"/>
        <dbReference type="Rhea" id="RHEA-COMP:10085"/>
        <dbReference type="Rhea" id="RHEA-COMP:10087"/>
        <dbReference type="ChEBI" id="CHEBI:65314"/>
        <dbReference type="ChEBI" id="CHEBI:65315"/>
        <dbReference type="EC" id="5.4.99.12"/>
    </reaction>
</comment>
<dbReference type="RefSeq" id="WP_338002747.1">
    <property type="nucleotide sequence ID" value="NZ_JAOPKA010000002.1"/>
</dbReference>
<dbReference type="GO" id="GO:0031119">
    <property type="term" value="P:tRNA pseudouridine synthesis"/>
    <property type="evidence" value="ECO:0007669"/>
    <property type="project" value="UniProtKB-UniRule"/>
</dbReference>
<comment type="similarity">
    <text evidence="1 4 7">Belongs to the tRNA pseudouridine synthase TruA family.</text>
</comment>
<dbReference type="PIRSF" id="PIRSF001430">
    <property type="entry name" value="tRNA_psdUrid_synth"/>
    <property type="match status" value="1"/>
</dbReference>